<proteinExistence type="predicted"/>
<feature type="transmembrane region" description="Helical" evidence="6">
    <location>
        <begin position="182"/>
        <end position="204"/>
    </location>
</feature>
<feature type="transmembrane region" description="Helical" evidence="6">
    <location>
        <begin position="308"/>
        <end position="330"/>
    </location>
</feature>
<evidence type="ECO:0000256" key="1">
    <source>
        <dbReference type="ARBA" id="ARBA00004651"/>
    </source>
</evidence>
<dbReference type="PANTHER" id="PTHR30250">
    <property type="entry name" value="PST FAMILY PREDICTED COLANIC ACID TRANSPORTER"/>
    <property type="match status" value="1"/>
</dbReference>
<feature type="transmembrane region" description="Helical" evidence="6">
    <location>
        <begin position="95"/>
        <end position="114"/>
    </location>
</feature>
<protein>
    <submittedName>
        <fullName evidence="7">Polysaccharide biosynthesis C-terminal domain-containing protein</fullName>
    </submittedName>
</protein>
<dbReference type="RefSeq" id="WP_244773048.1">
    <property type="nucleotide sequence ID" value="NZ_CP094929.1"/>
</dbReference>
<feature type="transmembrane region" description="Helical" evidence="6">
    <location>
        <begin position="429"/>
        <end position="451"/>
    </location>
</feature>
<dbReference type="Proteomes" id="UP000829708">
    <property type="component" value="Chromosome"/>
</dbReference>
<feature type="transmembrane region" description="Helical" evidence="6">
    <location>
        <begin position="153"/>
        <end position="176"/>
    </location>
</feature>
<feature type="transmembrane region" description="Helical" evidence="6">
    <location>
        <begin position="336"/>
        <end position="354"/>
    </location>
</feature>
<evidence type="ECO:0000313" key="8">
    <source>
        <dbReference type="Proteomes" id="UP000829708"/>
    </source>
</evidence>
<keyword evidence="3 6" id="KW-0812">Transmembrane</keyword>
<dbReference type="EMBL" id="CP094929">
    <property type="protein sequence ID" value="UOM51573.1"/>
    <property type="molecule type" value="Genomic_DNA"/>
</dbReference>
<dbReference type="InterPro" id="IPR050833">
    <property type="entry name" value="Poly_Biosynth_Transport"/>
</dbReference>
<keyword evidence="8" id="KW-1185">Reference proteome</keyword>
<gene>
    <name evidence="7" type="ORF">MUG09_02140</name>
</gene>
<evidence type="ECO:0000256" key="4">
    <source>
        <dbReference type="ARBA" id="ARBA00022989"/>
    </source>
</evidence>
<evidence type="ECO:0000256" key="3">
    <source>
        <dbReference type="ARBA" id="ARBA00022692"/>
    </source>
</evidence>
<feature type="transmembrane region" description="Helical" evidence="6">
    <location>
        <begin position="48"/>
        <end position="74"/>
    </location>
</feature>
<sequence>MTRKQKLILNTASSLIHQLITVVCGIILPRAYIASFGSEVNGLVASITQFISIITFLELGVGAVVQAALYFPLAKKETEEISRIIISSNRFFKKIGGILILYSLVLFFLYPMLIDTTHSFFYTGSLVAILALSAFAQYFFGISYQLLLQADQLAFVALLTNTVTVIINTIVVLLLIKYEKSVQIVKLVSSMIFLIRPIIFQIVVKKRYRLQLSIPLHVEPIKQKWNGIAQHIASVVLNSTDIVVLTVFSSFSLVSVYSVYYLVVNSIKKILISFTSGFQALFGNMLSNNELSKLNQAFEKFEWIMHTFVTIFFTCTGILIIPFIIVYTATITDYEYVYPVFGILLVVAHALYCIRLPYNQLVLAAGHFKETQTSAIIEASINIVISIVLVQAYGLIGVALGTLVAMLYRTVYLAWYLSKNIIKRTLRHFYLHIVVDAISVVTMVCATQWITLSSISFFAWFVMALKVVLICSIVSFLVNAVFYPRLLKAIPKGIMR</sequence>
<dbReference type="PANTHER" id="PTHR30250:SF26">
    <property type="entry name" value="PSMA PROTEIN"/>
    <property type="match status" value="1"/>
</dbReference>
<organism evidence="7 8">
    <name type="scientific">Sphaerochaeta associata</name>
    <dbReference type="NCBI Taxonomy" id="1129264"/>
    <lineage>
        <taxon>Bacteria</taxon>
        <taxon>Pseudomonadati</taxon>
        <taxon>Spirochaetota</taxon>
        <taxon>Spirochaetia</taxon>
        <taxon>Spirochaetales</taxon>
        <taxon>Sphaerochaetaceae</taxon>
        <taxon>Sphaerochaeta</taxon>
    </lineage>
</organism>
<feature type="transmembrane region" description="Helical" evidence="6">
    <location>
        <begin position="242"/>
        <end position="264"/>
    </location>
</feature>
<feature type="transmembrane region" description="Helical" evidence="6">
    <location>
        <begin position="7"/>
        <end position="28"/>
    </location>
</feature>
<comment type="subcellular location">
    <subcellularLocation>
        <location evidence="1">Cell membrane</location>
        <topology evidence="1">Multi-pass membrane protein</topology>
    </subcellularLocation>
</comment>
<evidence type="ECO:0000256" key="6">
    <source>
        <dbReference type="SAM" id="Phobius"/>
    </source>
</evidence>
<evidence type="ECO:0000256" key="2">
    <source>
        <dbReference type="ARBA" id="ARBA00022475"/>
    </source>
</evidence>
<reference evidence="8" key="1">
    <citation type="journal article" date="2024" name="J Bioinform Genom">
        <title>Complete genome sequence of the type strain bacterium Sphaerochaeta associata GLS2t (VKM B-2742)t.</title>
        <authorList>
            <person name="Troshina O.Y."/>
            <person name="Tepeeva A.N."/>
            <person name="Arzamasceva V.O."/>
            <person name="Whitman W.B."/>
            <person name="Varghese N."/>
            <person name="Shapiro N."/>
            <person name="Woyke T."/>
            <person name="Kripides N.C."/>
            <person name="Vasilenko O.V."/>
        </authorList>
    </citation>
    <scope>NUCLEOTIDE SEQUENCE [LARGE SCALE GENOMIC DNA]</scope>
    <source>
        <strain evidence="8">GLS2T</strain>
    </source>
</reference>
<name>A0ABY4DBC0_9SPIR</name>
<keyword evidence="2" id="KW-1003">Cell membrane</keyword>
<keyword evidence="4 6" id="KW-1133">Transmembrane helix</keyword>
<evidence type="ECO:0000313" key="7">
    <source>
        <dbReference type="EMBL" id="UOM51573.1"/>
    </source>
</evidence>
<feature type="transmembrane region" description="Helical" evidence="6">
    <location>
        <begin position="457"/>
        <end position="482"/>
    </location>
</feature>
<evidence type="ECO:0000256" key="5">
    <source>
        <dbReference type="ARBA" id="ARBA00023136"/>
    </source>
</evidence>
<keyword evidence="5 6" id="KW-0472">Membrane</keyword>
<feature type="transmembrane region" description="Helical" evidence="6">
    <location>
        <begin position="120"/>
        <end position="141"/>
    </location>
</feature>
<accession>A0ABY4DBC0</accession>